<evidence type="ECO:0000256" key="1">
    <source>
        <dbReference type="SAM" id="MobiDB-lite"/>
    </source>
</evidence>
<dbReference type="EMBL" id="JACEIK010000322">
    <property type="protein sequence ID" value="MCD7454938.1"/>
    <property type="molecule type" value="Genomic_DNA"/>
</dbReference>
<gene>
    <name evidence="2" type="ORF">HAX54_026534</name>
</gene>
<reference evidence="2 3" key="1">
    <citation type="journal article" date="2021" name="BMC Genomics">
        <title>Datura genome reveals duplications of psychoactive alkaloid biosynthetic genes and high mutation rate following tissue culture.</title>
        <authorList>
            <person name="Rajewski A."/>
            <person name="Carter-House D."/>
            <person name="Stajich J."/>
            <person name="Litt A."/>
        </authorList>
    </citation>
    <scope>NUCLEOTIDE SEQUENCE [LARGE SCALE GENOMIC DNA]</scope>
    <source>
        <strain evidence="2">AR-01</strain>
    </source>
</reference>
<evidence type="ECO:0000313" key="3">
    <source>
        <dbReference type="Proteomes" id="UP000823775"/>
    </source>
</evidence>
<sequence>MPEPEGPTATEGMLETNLEAELSGDDVDGEDVEMPHDKLELSDSVSGARQAESLRKKSSMELLKDITMCEPNALVTDECMAAIEAFETPSA</sequence>
<organism evidence="2 3">
    <name type="scientific">Datura stramonium</name>
    <name type="common">Jimsonweed</name>
    <name type="synonym">Common thornapple</name>
    <dbReference type="NCBI Taxonomy" id="4076"/>
    <lineage>
        <taxon>Eukaryota</taxon>
        <taxon>Viridiplantae</taxon>
        <taxon>Streptophyta</taxon>
        <taxon>Embryophyta</taxon>
        <taxon>Tracheophyta</taxon>
        <taxon>Spermatophyta</taxon>
        <taxon>Magnoliopsida</taxon>
        <taxon>eudicotyledons</taxon>
        <taxon>Gunneridae</taxon>
        <taxon>Pentapetalae</taxon>
        <taxon>asterids</taxon>
        <taxon>lamiids</taxon>
        <taxon>Solanales</taxon>
        <taxon>Solanaceae</taxon>
        <taxon>Solanoideae</taxon>
        <taxon>Datureae</taxon>
        <taxon>Datura</taxon>
    </lineage>
</organism>
<keyword evidence="3" id="KW-1185">Reference proteome</keyword>
<name>A0ABS8S7Y7_DATST</name>
<proteinExistence type="predicted"/>
<evidence type="ECO:0000313" key="2">
    <source>
        <dbReference type="EMBL" id="MCD7454938.1"/>
    </source>
</evidence>
<comment type="caution">
    <text evidence="2">The sequence shown here is derived from an EMBL/GenBank/DDBJ whole genome shotgun (WGS) entry which is preliminary data.</text>
</comment>
<feature type="compositionally biased region" description="Acidic residues" evidence="1">
    <location>
        <begin position="23"/>
        <end position="32"/>
    </location>
</feature>
<dbReference type="Proteomes" id="UP000823775">
    <property type="component" value="Unassembled WGS sequence"/>
</dbReference>
<accession>A0ABS8S7Y7</accession>
<feature type="region of interest" description="Disordered" evidence="1">
    <location>
        <begin position="23"/>
        <end position="53"/>
    </location>
</feature>
<protein>
    <submittedName>
        <fullName evidence="2">Uncharacterized protein</fullName>
    </submittedName>
</protein>